<gene>
    <name evidence="3" type="primary">gspL</name>
    <name evidence="3" type="ORF">NMP03_07015</name>
</gene>
<feature type="transmembrane region" description="Helical" evidence="1">
    <location>
        <begin position="222"/>
        <end position="244"/>
    </location>
</feature>
<evidence type="ECO:0000313" key="3">
    <source>
        <dbReference type="EMBL" id="UUL83936.1"/>
    </source>
</evidence>
<evidence type="ECO:0000256" key="1">
    <source>
        <dbReference type="SAM" id="Phobius"/>
    </source>
</evidence>
<accession>A0ABY5LDG7</accession>
<evidence type="ECO:0000313" key="4">
    <source>
        <dbReference type="Proteomes" id="UP001058533"/>
    </source>
</evidence>
<feature type="domain" description="GspL cytoplasmic actin-ATPase-like" evidence="2">
    <location>
        <begin position="29"/>
        <end position="210"/>
    </location>
</feature>
<sequence>MSHQRTPADQRPAAGVWTLDGGSVTIADGEGPATLLVPTEDVRLLAVDLPLSSRAKRIEALPFAVEEMIADSLDAVHLVLGAEIAPKRYLVGVVRHERMEVWAAIADEAGLGAAAVVPDALALPQPDPGEWAVQLGDTRAVVRAGDGTGFALPAPVLRTAWDAAGRPAIRSYGAPLPEDMGALPAEMGEAPLTRRLANPALDLRTGIYARRRVAVPTYRRRLAWVIGLGIVAHASIAVADTLMLRAIADRRQDETRLLVATAAPGTPTNAADLAGSVADMLPEPGRASAFLPLVTRVSSALAPVASAITVRSMRFEGSTLILDLDSLQPGTAARITAALADARITGRVVQGPGGTLRLTATGA</sequence>
<keyword evidence="1" id="KW-0812">Transmembrane</keyword>
<dbReference type="InterPro" id="IPR024230">
    <property type="entry name" value="GspL_cyto_dom"/>
</dbReference>
<dbReference type="NCBIfam" id="TIGR01709">
    <property type="entry name" value="typeII_sec_gspL"/>
    <property type="match status" value="1"/>
</dbReference>
<dbReference type="Gene3D" id="3.30.420.380">
    <property type="match status" value="1"/>
</dbReference>
<dbReference type="CDD" id="cd24017">
    <property type="entry name" value="ASKHA_T2SSL_N"/>
    <property type="match status" value="1"/>
</dbReference>
<dbReference type="RefSeq" id="WP_256507771.1">
    <property type="nucleotide sequence ID" value="NZ_CP101740.1"/>
</dbReference>
<dbReference type="Pfam" id="PF05134">
    <property type="entry name" value="T2SSL"/>
    <property type="match status" value="1"/>
</dbReference>
<keyword evidence="1" id="KW-1133">Transmembrane helix</keyword>
<keyword evidence="4" id="KW-1185">Reference proteome</keyword>
<protein>
    <submittedName>
        <fullName evidence="3">Type II secretion system protein GspL</fullName>
    </submittedName>
</protein>
<dbReference type="SUPFAM" id="SSF53067">
    <property type="entry name" value="Actin-like ATPase domain"/>
    <property type="match status" value="1"/>
</dbReference>
<proteinExistence type="predicted"/>
<dbReference type="InterPro" id="IPR007812">
    <property type="entry name" value="T2SS_protein-GspL"/>
</dbReference>
<keyword evidence="1" id="KW-0472">Membrane</keyword>
<dbReference type="Proteomes" id="UP001058533">
    <property type="component" value="Chromosome"/>
</dbReference>
<dbReference type="EMBL" id="CP101740">
    <property type="protein sequence ID" value="UUL83936.1"/>
    <property type="molecule type" value="Genomic_DNA"/>
</dbReference>
<name>A0ABY5LDG7_9SPHN</name>
<organism evidence="3 4">
    <name type="scientific">Sphingomonas qomolangmaensis</name>
    <dbReference type="NCBI Taxonomy" id="2918765"/>
    <lineage>
        <taxon>Bacteria</taxon>
        <taxon>Pseudomonadati</taxon>
        <taxon>Pseudomonadota</taxon>
        <taxon>Alphaproteobacteria</taxon>
        <taxon>Sphingomonadales</taxon>
        <taxon>Sphingomonadaceae</taxon>
        <taxon>Sphingomonas</taxon>
    </lineage>
</organism>
<dbReference type="InterPro" id="IPR043129">
    <property type="entry name" value="ATPase_NBD"/>
</dbReference>
<reference evidence="3" key="1">
    <citation type="submission" date="2022-07" db="EMBL/GenBank/DDBJ databases">
        <title>Sphingomonas sp. nov., a novel bacterium isolated from the north slope of the Mount Everest.</title>
        <authorList>
            <person name="Cui X."/>
            <person name="Liu Y."/>
        </authorList>
    </citation>
    <scope>NUCLEOTIDE SEQUENCE</scope>
    <source>
        <strain evidence="3">S5-59</strain>
    </source>
</reference>
<evidence type="ECO:0000259" key="2">
    <source>
        <dbReference type="Pfam" id="PF05134"/>
    </source>
</evidence>